<accession>A0A8T1WXW3</accession>
<evidence type="ECO:0000259" key="2">
    <source>
        <dbReference type="Pfam" id="PF25413"/>
    </source>
</evidence>
<sequence>MFDPAEVNSAELGQIIAEEAERKQKARLEKELAWQKVRRFLVEEEQKASLRQEMSTNTTSKSVDDSATHPESNGDSFGTVRLLDSVRSGEDFAYNRSVSSDVDAAPIVDSSLARPKAASADLTAPAAPVQVTKEAPTTFAGHMDRMGNRLAQFLNRGPSTESSEEDSGILKSRRMLPSLGDKSSNEHPFIGGKASDRITLMATLEQITRMCQRTDLSEGSMARISTHLASINQIVCDDMDKKSGLSKRGIRRLSRTNRPKEERDQDGQDKDAEGPILPVEEESSGFMITVIPSPMPENLNVASTVLNSFKAFEAAQDLGDTLMRFNKLVADCGLEGTAVDEPWQLYSHIKAAIYNKLSFRCKQLFRLLDARFNVDVYKSNPASRKRVCIIGGGPVGLRAAIETALLGGQVVVLEKRALFSRENMLHLWPWVVQDLASIGAKVLFPQFSKSSSYFHISTRQLQLVLLKVALLVGVTVYSSTSFESLVAPTSDDKEKPFYTVTTEPQIPTMEFTAVLSASGNNDKLADSAGINRFVFCRKEALGIVCYFPNLGTSEEAKVKEFSWTSQVKHQMLDKLREVGIDIENIVYYRGEMHYLVMTPKRQNLVQRQVVNEDLADSADLVLDENVNSSALHEYVNAVVDFVGIPRKTEFTRVSLFDFSSRSRADKAANVLTAHGKKLYVGLIGDSLLEPLWHEDVGTCRGFLSAMDSVWMIAQIGKQSDEQLLADRENGYRVMQTVSTLRREDLRKNVRKYTVDPASRYSAGSLQSAMPAIRLLQ</sequence>
<feature type="region of interest" description="Disordered" evidence="1">
    <location>
        <begin position="45"/>
        <end position="79"/>
    </location>
</feature>
<evidence type="ECO:0000313" key="4">
    <source>
        <dbReference type="Proteomes" id="UP000693981"/>
    </source>
</evidence>
<evidence type="ECO:0000256" key="1">
    <source>
        <dbReference type="SAM" id="MobiDB-lite"/>
    </source>
</evidence>
<proteinExistence type="predicted"/>
<reference evidence="3" key="1">
    <citation type="submission" date="2021-02" db="EMBL/GenBank/DDBJ databases">
        <authorList>
            <person name="Palmer J.M."/>
        </authorList>
    </citation>
    <scope>NUCLEOTIDE SEQUENCE</scope>
    <source>
        <strain evidence="3">SCRP23</strain>
    </source>
</reference>
<dbReference type="AlphaFoldDB" id="A0A8T1WXW3"/>
<feature type="compositionally biased region" description="Basic and acidic residues" evidence="1">
    <location>
        <begin position="258"/>
        <end position="273"/>
    </location>
</feature>
<comment type="caution">
    <text evidence="3">The sequence shown here is derived from an EMBL/GenBank/DDBJ whole genome shotgun (WGS) entry which is preliminary data.</text>
</comment>
<feature type="region of interest" description="Disordered" evidence="1">
    <location>
        <begin position="246"/>
        <end position="278"/>
    </location>
</feature>
<feature type="compositionally biased region" description="Basic residues" evidence="1">
    <location>
        <begin position="246"/>
        <end position="257"/>
    </location>
</feature>
<gene>
    <name evidence="3" type="ORF">PHYBOEH_011782</name>
</gene>
<feature type="domain" description="[F-actin]-monooxygenase MICAL1-3-like Rossman" evidence="2">
    <location>
        <begin position="540"/>
        <end position="643"/>
    </location>
</feature>
<dbReference type="Proteomes" id="UP000693981">
    <property type="component" value="Unassembled WGS sequence"/>
</dbReference>
<evidence type="ECO:0000313" key="3">
    <source>
        <dbReference type="EMBL" id="KAG7398051.1"/>
    </source>
</evidence>
<name>A0A8T1WXW3_9STRA</name>
<dbReference type="OrthoDB" id="20799at2759"/>
<organism evidence="3 4">
    <name type="scientific">Phytophthora boehmeriae</name>
    <dbReference type="NCBI Taxonomy" id="109152"/>
    <lineage>
        <taxon>Eukaryota</taxon>
        <taxon>Sar</taxon>
        <taxon>Stramenopiles</taxon>
        <taxon>Oomycota</taxon>
        <taxon>Peronosporomycetes</taxon>
        <taxon>Peronosporales</taxon>
        <taxon>Peronosporaceae</taxon>
        <taxon>Phytophthora</taxon>
    </lineage>
</organism>
<dbReference type="InterPro" id="IPR057494">
    <property type="entry name" value="Rossman_Mical"/>
</dbReference>
<dbReference type="Pfam" id="PF25413">
    <property type="entry name" value="Rossman_Mical"/>
    <property type="match status" value="1"/>
</dbReference>
<feature type="compositionally biased region" description="Polar residues" evidence="1">
    <location>
        <begin position="52"/>
        <end position="61"/>
    </location>
</feature>
<keyword evidence="4" id="KW-1185">Reference proteome</keyword>
<dbReference type="PANTHER" id="PTHR42841">
    <property type="entry name" value="AMINE OXIDASE"/>
    <property type="match status" value="1"/>
</dbReference>
<protein>
    <recommendedName>
        <fullName evidence="2">[F-actin]-monooxygenase MICAL1-3-like Rossman domain-containing protein</fullName>
    </recommendedName>
</protein>
<dbReference type="EMBL" id="JAGDFL010000092">
    <property type="protein sequence ID" value="KAG7398051.1"/>
    <property type="molecule type" value="Genomic_DNA"/>
</dbReference>